<gene>
    <name evidence="1" type="ORF">L195_g054515</name>
</gene>
<accession>A0A2K3KGI1</accession>
<reference evidence="1 2" key="1">
    <citation type="journal article" date="2014" name="Am. J. Bot.">
        <title>Genome assembly and annotation for red clover (Trifolium pratense; Fabaceae).</title>
        <authorList>
            <person name="Istvanek J."/>
            <person name="Jaros M."/>
            <person name="Krenek A."/>
            <person name="Repkova J."/>
        </authorList>
    </citation>
    <scope>NUCLEOTIDE SEQUENCE [LARGE SCALE GENOMIC DNA]</scope>
    <source>
        <strain evidence="2">cv. Tatra</strain>
        <tissue evidence="1">Young leaves</tissue>
    </source>
</reference>
<sequence length="166" mass="18189">MSQSQFPCERSHPIRKKQITNARRRLDLNERQALNDNRVVAVARENGRDGWMEEEGTIAMAREDGRNGWLEGEGRELHRSSSGYGAGRIAQGRNTVRLGGVLKEGDGNCSGGIGKEEARIAHGRIKVMINGGDVKMDFYHKEGDAEPVVRDADINGGGFSGSALKR</sequence>
<evidence type="ECO:0000313" key="1">
    <source>
        <dbReference type="EMBL" id="PNX65397.1"/>
    </source>
</evidence>
<proteinExistence type="predicted"/>
<feature type="non-terminal residue" evidence="1">
    <location>
        <position position="166"/>
    </location>
</feature>
<dbReference type="EMBL" id="ASHM01095595">
    <property type="protein sequence ID" value="PNX65397.1"/>
    <property type="molecule type" value="Genomic_DNA"/>
</dbReference>
<dbReference type="Proteomes" id="UP000236291">
    <property type="component" value="Unassembled WGS sequence"/>
</dbReference>
<name>A0A2K3KGI1_TRIPR</name>
<reference evidence="1 2" key="2">
    <citation type="journal article" date="2017" name="Front. Plant Sci.">
        <title>Gene Classification and Mining of Molecular Markers Useful in Red Clover (Trifolium pratense) Breeding.</title>
        <authorList>
            <person name="Istvanek J."/>
            <person name="Dluhosova J."/>
            <person name="Dluhos P."/>
            <person name="Patkova L."/>
            <person name="Nedelnik J."/>
            <person name="Repkova J."/>
        </authorList>
    </citation>
    <scope>NUCLEOTIDE SEQUENCE [LARGE SCALE GENOMIC DNA]</scope>
    <source>
        <strain evidence="2">cv. Tatra</strain>
        <tissue evidence="1">Young leaves</tissue>
    </source>
</reference>
<protein>
    <submittedName>
        <fullName evidence="1">Uncharacterized protein</fullName>
    </submittedName>
</protein>
<comment type="caution">
    <text evidence="1">The sequence shown here is derived from an EMBL/GenBank/DDBJ whole genome shotgun (WGS) entry which is preliminary data.</text>
</comment>
<organism evidence="1 2">
    <name type="scientific">Trifolium pratense</name>
    <name type="common">Red clover</name>
    <dbReference type="NCBI Taxonomy" id="57577"/>
    <lineage>
        <taxon>Eukaryota</taxon>
        <taxon>Viridiplantae</taxon>
        <taxon>Streptophyta</taxon>
        <taxon>Embryophyta</taxon>
        <taxon>Tracheophyta</taxon>
        <taxon>Spermatophyta</taxon>
        <taxon>Magnoliopsida</taxon>
        <taxon>eudicotyledons</taxon>
        <taxon>Gunneridae</taxon>
        <taxon>Pentapetalae</taxon>
        <taxon>rosids</taxon>
        <taxon>fabids</taxon>
        <taxon>Fabales</taxon>
        <taxon>Fabaceae</taxon>
        <taxon>Papilionoideae</taxon>
        <taxon>50 kb inversion clade</taxon>
        <taxon>NPAAA clade</taxon>
        <taxon>Hologalegina</taxon>
        <taxon>IRL clade</taxon>
        <taxon>Trifolieae</taxon>
        <taxon>Trifolium</taxon>
    </lineage>
</organism>
<evidence type="ECO:0000313" key="2">
    <source>
        <dbReference type="Proteomes" id="UP000236291"/>
    </source>
</evidence>
<dbReference type="AlphaFoldDB" id="A0A2K3KGI1"/>